<accession>A0A5Q5BGP1</accession>
<organism evidence="13">
    <name type="scientific">Mycobacterium sp. (strain MCS)</name>
    <dbReference type="NCBI Taxonomy" id="164756"/>
    <lineage>
        <taxon>Bacteria</taxon>
        <taxon>Bacillati</taxon>
        <taxon>Actinomycetota</taxon>
        <taxon>Actinomycetes</taxon>
        <taxon>Mycobacteriales</taxon>
        <taxon>Mycobacteriaceae</taxon>
        <taxon>Mycobacterium</taxon>
    </lineage>
</organism>
<evidence type="ECO:0000256" key="8">
    <source>
        <dbReference type="ARBA" id="ARBA00023251"/>
    </source>
</evidence>
<dbReference type="Pfam" id="PF00893">
    <property type="entry name" value="Multi_Drug_Res"/>
    <property type="match status" value="1"/>
</dbReference>
<dbReference type="PANTHER" id="PTHR30561">
    <property type="entry name" value="SMR FAMILY PROTON-DEPENDENT DRUG EFFLUX TRANSPORTER SUGE"/>
    <property type="match status" value="1"/>
</dbReference>
<comment type="similarity">
    <text evidence="2">Belongs to the drug/metabolite transporter (DMT) superfamily. Small multidrug resistance (SMR) (TC 2.A.7.1) family. Mmr subfamily.</text>
</comment>
<gene>
    <name evidence="13" type="ordered locus">Mmcs_1214</name>
</gene>
<dbReference type="GO" id="GO:0046677">
    <property type="term" value="P:response to antibiotic"/>
    <property type="evidence" value="ECO:0007669"/>
    <property type="project" value="UniProtKB-KW"/>
</dbReference>
<evidence type="ECO:0000256" key="10">
    <source>
        <dbReference type="ARBA" id="ARBA00072627"/>
    </source>
</evidence>
<dbReference type="InterPro" id="IPR037185">
    <property type="entry name" value="EmrE-like"/>
</dbReference>
<evidence type="ECO:0000256" key="1">
    <source>
        <dbReference type="ARBA" id="ARBA00004651"/>
    </source>
</evidence>
<protein>
    <recommendedName>
        <fullName evidence="10">Multidrug resistance protein Mmr</fullName>
    </recommendedName>
    <alternativeName>
        <fullName evidence="9">Multidrug resistance protein mmr</fullName>
    </alternativeName>
</protein>
<dbReference type="KEGG" id="mmc:Mmcs_1214"/>
<keyword evidence="5 11" id="KW-0812">Transmembrane</keyword>
<name>A0A5Q5BGP1_MYCSS</name>
<dbReference type="SUPFAM" id="SSF103481">
    <property type="entry name" value="Multidrug resistance efflux transporter EmrE"/>
    <property type="match status" value="1"/>
</dbReference>
<evidence type="ECO:0000313" key="13">
    <source>
        <dbReference type="EMBL" id="ABG07326.1"/>
    </source>
</evidence>
<dbReference type="EMBL" id="CP000384">
    <property type="protein sequence ID" value="ABG07326.1"/>
    <property type="molecule type" value="Genomic_DNA"/>
</dbReference>
<dbReference type="Gene3D" id="1.10.3730.20">
    <property type="match status" value="1"/>
</dbReference>
<evidence type="ECO:0000256" key="4">
    <source>
        <dbReference type="ARBA" id="ARBA00022475"/>
    </source>
</evidence>
<dbReference type="FunFam" id="1.10.3730.20:FF:000001">
    <property type="entry name" value="Quaternary ammonium compound resistance transporter SugE"/>
    <property type="match status" value="1"/>
</dbReference>
<proteinExistence type="inferred from homology"/>
<evidence type="ECO:0000256" key="7">
    <source>
        <dbReference type="ARBA" id="ARBA00023136"/>
    </source>
</evidence>
<dbReference type="GO" id="GO:0022857">
    <property type="term" value="F:transmembrane transporter activity"/>
    <property type="evidence" value="ECO:0007669"/>
    <property type="project" value="InterPro"/>
</dbReference>
<feature type="transmembrane region" description="Helical" evidence="12">
    <location>
        <begin position="57"/>
        <end position="76"/>
    </location>
</feature>
<keyword evidence="6 12" id="KW-1133">Transmembrane helix</keyword>
<evidence type="ECO:0000256" key="9">
    <source>
        <dbReference type="ARBA" id="ARBA00071110"/>
    </source>
</evidence>
<feature type="transmembrane region" description="Helical" evidence="12">
    <location>
        <begin position="82"/>
        <end position="103"/>
    </location>
</feature>
<sequence>MSWLILIISGAFEAVWAVALSRSEGFTRPVPTVVFAVAVVISMGGLGYALRDLPVGTGYAVWVGIGAALTVAYSLVTGEESASVIKVALLLGIVGCVVGLQLVSQGH</sequence>
<evidence type="ECO:0000256" key="12">
    <source>
        <dbReference type="SAM" id="Phobius"/>
    </source>
</evidence>
<evidence type="ECO:0000256" key="3">
    <source>
        <dbReference type="ARBA" id="ARBA00022448"/>
    </source>
</evidence>
<evidence type="ECO:0000256" key="6">
    <source>
        <dbReference type="ARBA" id="ARBA00022989"/>
    </source>
</evidence>
<comment type="subcellular location">
    <subcellularLocation>
        <location evidence="1 11">Cell membrane</location>
        <topology evidence="1 11">Multi-pass membrane protein</topology>
    </subcellularLocation>
</comment>
<reference evidence="13" key="1">
    <citation type="submission" date="2006-06" db="EMBL/GenBank/DDBJ databases">
        <title>Complete sequence of chromosome of Mycobacterium sp. MCS.</title>
        <authorList>
            <consortium name="US DOE Joint Genome Institute"/>
            <person name="Copeland A."/>
            <person name="Lucas S."/>
            <person name="Lapidus A."/>
            <person name="Barry K."/>
            <person name="Detter J.C."/>
            <person name="Glavina del Rio T."/>
            <person name="Hammon N."/>
            <person name="Israni S."/>
            <person name="Dalin E."/>
            <person name="Tice H."/>
            <person name="Pitluck S."/>
            <person name="Martinez M."/>
            <person name="Schmutz J."/>
            <person name="Larimer F."/>
            <person name="Land M."/>
            <person name="Hauser L."/>
            <person name="Kyrpides N."/>
            <person name="Kim E."/>
            <person name="Miller C.D."/>
            <person name="Hughes J.E."/>
            <person name="Anderson A.J."/>
            <person name="Sims R.C."/>
            <person name="Richardson P."/>
        </authorList>
    </citation>
    <scope>NUCLEOTIDE SEQUENCE [LARGE SCALE GENOMIC DNA]</scope>
    <source>
        <strain evidence="13">MCS</strain>
    </source>
</reference>
<keyword evidence="8" id="KW-0046">Antibiotic resistance</keyword>
<evidence type="ECO:0000256" key="11">
    <source>
        <dbReference type="RuleBase" id="RU003942"/>
    </source>
</evidence>
<evidence type="ECO:0000256" key="5">
    <source>
        <dbReference type="ARBA" id="ARBA00022692"/>
    </source>
</evidence>
<dbReference type="InterPro" id="IPR000390">
    <property type="entry name" value="Small_drug/metabolite_transptr"/>
</dbReference>
<dbReference type="PANTHER" id="PTHR30561:SF0">
    <property type="entry name" value="GUANIDINIUM EXPORTER"/>
    <property type="match status" value="1"/>
</dbReference>
<dbReference type="AlphaFoldDB" id="A0A5Q5BGP1"/>
<evidence type="ECO:0000256" key="2">
    <source>
        <dbReference type="ARBA" id="ARBA00007822"/>
    </source>
</evidence>
<dbReference type="GO" id="GO:0005886">
    <property type="term" value="C:plasma membrane"/>
    <property type="evidence" value="ECO:0007669"/>
    <property type="project" value="UniProtKB-SubCell"/>
</dbReference>
<keyword evidence="7 12" id="KW-0472">Membrane</keyword>
<dbReference type="InterPro" id="IPR045324">
    <property type="entry name" value="Small_multidrug_res"/>
</dbReference>
<keyword evidence="3" id="KW-0813">Transport</keyword>
<feature type="transmembrane region" description="Helical" evidence="12">
    <location>
        <begin position="33"/>
        <end position="50"/>
    </location>
</feature>
<keyword evidence="4" id="KW-1003">Cell membrane</keyword>